<keyword evidence="2" id="KW-0378">Hydrolase</keyword>
<dbReference type="SUPFAM" id="SSF52499">
    <property type="entry name" value="Isochorismatase-like hydrolases"/>
    <property type="match status" value="1"/>
</dbReference>
<sequence length="330" mass="36947">MNDVCRLMIIDVAEEHEAVNRDPETAQSFGYVVIHLTPHAPSSHDGMDKRGNMSNFWQYSSNNGFDLTRQNNHQTCSSICFETTTTPITIDSTRSALVIIDMQNFFLHPTVRSHETGLAASQQLFKYAIPAARKAGIQIIWLNWGLTQEDIDQAPPALKRVFNRIDESKNVPTTLNKIYKGLGTPMGKITLPNGDHVDGGRLLMRDTWNAKLYDPLFQSYESSQSTAKPDKLFHKNRTSGLWAHESPLLSYLHDNRLITLFFAGVNTDQCVSGTFQDAFNKGFDCILLRDGCGTTSPSFAQECIEYNCERGSGFIMTTEAFAKDIEASLC</sequence>
<proteinExistence type="inferred from homology"/>
<dbReference type="EMBL" id="CAJNOT010001755">
    <property type="protein sequence ID" value="CAF1245119.1"/>
    <property type="molecule type" value="Genomic_DNA"/>
</dbReference>
<dbReference type="GO" id="GO:0016787">
    <property type="term" value="F:hydrolase activity"/>
    <property type="evidence" value="ECO:0007669"/>
    <property type="project" value="UniProtKB-KW"/>
</dbReference>
<evidence type="ECO:0000259" key="3">
    <source>
        <dbReference type="Pfam" id="PF00857"/>
    </source>
</evidence>
<evidence type="ECO:0000256" key="2">
    <source>
        <dbReference type="ARBA" id="ARBA00022801"/>
    </source>
</evidence>
<dbReference type="CDD" id="cd00431">
    <property type="entry name" value="cysteine_hydrolases"/>
    <property type="match status" value="1"/>
</dbReference>
<dbReference type="PANTHER" id="PTHR43540">
    <property type="entry name" value="PEROXYUREIDOACRYLATE/UREIDOACRYLATE AMIDOHYDROLASE-RELATED"/>
    <property type="match status" value="1"/>
</dbReference>
<evidence type="ECO:0000313" key="5">
    <source>
        <dbReference type="EMBL" id="CAF4069219.1"/>
    </source>
</evidence>
<dbReference type="InterPro" id="IPR050272">
    <property type="entry name" value="Isochorismatase-like_hydrls"/>
</dbReference>
<evidence type="ECO:0000313" key="6">
    <source>
        <dbReference type="Proteomes" id="UP000663864"/>
    </source>
</evidence>
<comment type="similarity">
    <text evidence="1">Belongs to the isochorismatase family.</text>
</comment>
<feature type="domain" description="Isochorismatase-like" evidence="3">
    <location>
        <begin position="95"/>
        <end position="304"/>
    </location>
</feature>
<dbReference type="InterPro" id="IPR000868">
    <property type="entry name" value="Isochorismatase-like_dom"/>
</dbReference>
<dbReference type="Proteomes" id="UP000663836">
    <property type="component" value="Unassembled WGS sequence"/>
</dbReference>
<evidence type="ECO:0000313" key="4">
    <source>
        <dbReference type="EMBL" id="CAF1245119.1"/>
    </source>
</evidence>
<name>A0A814ZLQ1_9BILA</name>
<dbReference type="AlphaFoldDB" id="A0A814ZLQ1"/>
<organism evidence="4 6">
    <name type="scientific">Rotaria sordida</name>
    <dbReference type="NCBI Taxonomy" id="392033"/>
    <lineage>
        <taxon>Eukaryota</taxon>
        <taxon>Metazoa</taxon>
        <taxon>Spiralia</taxon>
        <taxon>Gnathifera</taxon>
        <taxon>Rotifera</taxon>
        <taxon>Eurotatoria</taxon>
        <taxon>Bdelloidea</taxon>
        <taxon>Philodinida</taxon>
        <taxon>Philodinidae</taxon>
        <taxon>Rotaria</taxon>
    </lineage>
</organism>
<dbReference type="EMBL" id="CAJOBD010006750">
    <property type="protein sequence ID" value="CAF4069219.1"/>
    <property type="molecule type" value="Genomic_DNA"/>
</dbReference>
<dbReference type="Gene3D" id="3.40.50.850">
    <property type="entry name" value="Isochorismatase-like"/>
    <property type="match status" value="1"/>
</dbReference>
<reference evidence="4" key="1">
    <citation type="submission" date="2021-02" db="EMBL/GenBank/DDBJ databases">
        <authorList>
            <person name="Nowell W R."/>
        </authorList>
    </citation>
    <scope>NUCLEOTIDE SEQUENCE</scope>
</reference>
<dbReference type="InterPro" id="IPR036380">
    <property type="entry name" value="Isochorismatase-like_sf"/>
</dbReference>
<dbReference type="Pfam" id="PF00857">
    <property type="entry name" value="Isochorismatase"/>
    <property type="match status" value="1"/>
</dbReference>
<dbReference type="PANTHER" id="PTHR43540:SF9">
    <property type="entry name" value="FAMILY HYDROLASE, PUTATIVE (AFU_ORTHOLOGUE AFUA_2G08700)-RELATED"/>
    <property type="match status" value="1"/>
</dbReference>
<protein>
    <recommendedName>
        <fullName evidence="3">Isochorismatase-like domain-containing protein</fullName>
    </recommendedName>
</protein>
<comment type="caution">
    <text evidence="4">The sequence shown here is derived from an EMBL/GenBank/DDBJ whole genome shotgun (WGS) entry which is preliminary data.</text>
</comment>
<gene>
    <name evidence="5" type="ORF">JBS370_LOCUS30051</name>
    <name evidence="4" type="ORF">ZHD862_LOCUS25087</name>
</gene>
<accession>A0A814ZLQ1</accession>
<dbReference type="Proteomes" id="UP000663864">
    <property type="component" value="Unassembled WGS sequence"/>
</dbReference>
<evidence type="ECO:0000256" key="1">
    <source>
        <dbReference type="ARBA" id="ARBA00006336"/>
    </source>
</evidence>